<dbReference type="InterPro" id="IPR020901">
    <property type="entry name" value="Prtase_inh_Kunz-CS"/>
</dbReference>
<dbReference type="InterPro" id="IPR002172">
    <property type="entry name" value="LDrepeatLR_classA_rpt"/>
</dbReference>
<dbReference type="AlphaFoldDB" id="A0A8C6PUN4"/>
<dbReference type="PRINTS" id="PR00759">
    <property type="entry name" value="BASICPTASE"/>
</dbReference>
<dbReference type="SMART" id="SM00131">
    <property type="entry name" value="KU"/>
    <property type="match status" value="2"/>
</dbReference>
<dbReference type="PROSITE" id="PS01209">
    <property type="entry name" value="LDLRA_1"/>
    <property type="match status" value="1"/>
</dbReference>
<proteinExistence type="predicted"/>
<dbReference type="InterPro" id="IPR036055">
    <property type="entry name" value="LDL_receptor-like_sf"/>
</dbReference>
<dbReference type="FunFam" id="4.10.410.10:FF:000006">
    <property type="entry name" value="Serine peptidase inhibitor, Kunitz type 1"/>
    <property type="match status" value="1"/>
</dbReference>
<dbReference type="Pfam" id="PF22352">
    <property type="entry name" value="K319L-like_PKD"/>
    <property type="match status" value="1"/>
</dbReference>
<organism evidence="13 14">
    <name type="scientific">Nothobranchius furzeri</name>
    <name type="common">Turquoise killifish</name>
    <dbReference type="NCBI Taxonomy" id="105023"/>
    <lineage>
        <taxon>Eukaryota</taxon>
        <taxon>Metazoa</taxon>
        <taxon>Chordata</taxon>
        <taxon>Craniata</taxon>
        <taxon>Vertebrata</taxon>
        <taxon>Euteleostomi</taxon>
        <taxon>Actinopterygii</taxon>
        <taxon>Neopterygii</taxon>
        <taxon>Teleostei</taxon>
        <taxon>Neoteleostei</taxon>
        <taxon>Acanthomorphata</taxon>
        <taxon>Ovalentaria</taxon>
        <taxon>Atherinomorphae</taxon>
        <taxon>Cyprinodontiformes</taxon>
        <taxon>Nothobranchiidae</taxon>
        <taxon>Nothobranchius</taxon>
    </lineage>
</organism>
<dbReference type="GO" id="GO:0008544">
    <property type="term" value="P:epidermis development"/>
    <property type="evidence" value="ECO:0007669"/>
    <property type="project" value="Ensembl"/>
</dbReference>
<comment type="subcellular location">
    <subcellularLocation>
        <location evidence="1">Membrane</location>
    </subcellularLocation>
</comment>
<dbReference type="GeneTree" id="ENSGT00940000164935"/>
<evidence type="ECO:0000259" key="11">
    <source>
        <dbReference type="PROSITE" id="PS50279"/>
    </source>
</evidence>
<evidence type="ECO:0000256" key="5">
    <source>
        <dbReference type="ARBA" id="ARBA00023136"/>
    </source>
</evidence>
<reference evidence="13" key="1">
    <citation type="submission" date="2014-08" db="EMBL/GenBank/DDBJ databases">
        <authorList>
            <person name="Senf B."/>
            <person name="Petzold A."/>
            <person name="Downie B.R."/>
            <person name="Koch P."/>
            <person name="Platzer M."/>
        </authorList>
    </citation>
    <scope>NUCLEOTIDE SEQUENCE [LARGE SCALE GENOMIC DNA]</scope>
    <source>
        <strain evidence="13">GRZ</strain>
    </source>
</reference>
<keyword evidence="14" id="KW-1185">Reference proteome</keyword>
<sequence>MNLFIRSPPALLLLVVLVESSTGQDLEQCLDKFKKGKDDFILDLEESVKDGAVILSVPKLERYRDCVTSCCKDPMCNVAFMEKGDQEGQIKSCFLFNCVVKKNYVCRFVKTLGYSSYVLNTVYDTYFTQESSSKNSPDSPPVADAGPDLVVQPKEIVTLNGFRSKDDKEIVSYNWLMITEYPSAVIEKSNFKDEIRVSNLTSGKYKFQLTVTDASGQSDVTTITVLVLTPELSEHHCMAPKKVGPCRGSFPRWHYNAASGKCESFNFGGCKENLNNYLSEDECSKACSGAGSHSGRILHVSQEEKCGAPCSTFEFACDNGCCLAPGLECDHTPQCSDGSDESKCEFLENKFRKLMEVPVDERKVHCTENPNTGACRDSQTKWYYDPVSRECHRFNYGGCGGNENKFDNQESCQKVCSGVTEKDVFERKEQNERLESESQTGIFWIAIVLGVAILILLGLLGYCFMKNRKSSHHQPMPVTNTLPTTRNPDLTSVHRHSLVPFFFFV</sequence>
<feature type="domain" description="BPTI/Kunitz inhibitor" evidence="11">
    <location>
        <begin position="237"/>
        <end position="287"/>
    </location>
</feature>
<accession>A0A8C6PUN4</accession>
<dbReference type="PROSITE" id="PS50068">
    <property type="entry name" value="LDLRA_2"/>
    <property type="match status" value="1"/>
</dbReference>
<feature type="disulfide bond" evidence="8">
    <location>
        <begin position="329"/>
        <end position="344"/>
    </location>
</feature>
<dbReference type="GO" id="GO:0016485">
    <property type="term" value="P:protein processing"/>
    <property type="evidence" value="ECO:0007669"/>
    <property type="project" value="Ensembl"/>
</dbReference>
<dbReference type="Gene3D" id="2.60.40.10">
    <property type="entry name" value="Immunoglobulins"/>
    <property type="match status" value="1"/>
</dbReference>
<dbReference type="PROSITE" id="PS00280">
    <property type="entry name" value="BPTI_KUNITZ_1"/>
    <property type="match status" value="2"/>
</dbReference>
<reference evidence="13" key="3">
    <citation type="submission" date="2025-09" db="UniProtKB">
        <authorList>
            <consortium name="Ensembl"/>
        </authorList>
    </citation>
    <scope>IDENTIFICATION</scope>
</reference>
<dbReference type="CDD" id="cd22623">
    <property type="entry name" value="Kunitz_HAI1_1-like"/>
    <property type="match status" value="1"/>
</dbReference>
<keyword evidence="3 10" id="KW-0732">Signal</keyword>
<reference evidence="13" key="2">
    <citation type="submission" date="2025-08" db="UniProtKB">
        <authorList>
            <consortium name="Ensembl"/>
        </authorList>
    </citation>
    <scope>IDENTIFICATION</scope>
</reference>
<dbReference type="GO" id="GO:0030593">
    <property type="term" value="P:neutrophil chemotaxis"/>
    <property type="evidence" value="ECO:0007669"/>
    <property type="project" value="Ensembl"/>
</dbReference>
<keyword evidence="6 8" id="KW-1015">Disulfide bond</keyword>
<dbReference type="GO" id="GO:0004867">
    <property type="term" value="F:serine-type endopeptidase inhibitor activity"/>
    <property type="evidence" value="ECO:0007669"/>
    <property type="project" value="InterPro"/>
</dbReference>
<dbReference type="CDD" id="cd00112">
    <property type="entry name" value="LDLa"/>
    <property type="match status" value="1"/>
</dbReference>
<keyword evidence="4 9" id="KW-1133">Transmembrane helix</keyword>
<dbReference type="GO" id="GO:0008283">
    <property type="term" value="P:cell population proliferation"/>
    <property type="evidence" value="ECO:0007669"/>
    <property type="project" value="Ensembl"/>
</dbReference>
<dbReference type="InterPro" id="IPR035986">
    <property type="entry name" value="PKD_dom_sf"/>
</dbReference>
<feature type="transmembrane region" description="Helical" evidence="9">
    <location>
        <begin position="441"/>
        <end position="464"/>
    </location>
</feature>
<dbReference type="InterPro" id="IPR036880">
    <property type="entry name" value="Kunitz_BPTI_sf"/>
</dbReference>
<dbReference type="Pfam" id="PF00057">
    <property type="entry name" value="Ldl_recept_a"/>
    <property type="match status" value="1"/>
</dbReference>
<dbReference type="GO" id="GO:0050727">
    <property type="term" value="P:regulation of inflammatory response"/>
    <property type="evidence" value="ECO:0007669"/>
    <property type="project" value="Ensembl"/>
</dbReference>
<dbReference type="InterPro" id="IPR013783">
    <property type="entry name" value="Ig-like_fold"/>
</dbReference>
<dbReference type="SUPFAM" id="SSF57362">
    <property type="entry name" value="BPTI-like"/>
    <property type="match status" value="2"/>
</dbReference>
<dbReference type="FunFam" id="4.10.410.10:FF:000020">
    <property type="entry name" value="Collagen, type VI, alpha 3"/>
    <property type="match status" value="1"/>
</dbReference>
<name>A0A8C6PUN4_NOTFU</name>
<dbReference type="CDD" id="cd00146">
    <property type="entry name" value="PKD"/>
    <property type="match status" value="1"/>
</dbReference>
<evidence type="ECO:0000256" key="1">
    <source>
        <dbReference type="ARBA" id="ARBA00004370"/>
    </source>
</evidence>
<dbReference type="SMART" id="SM00192">
    <property type="entry name" value="LDLa"/>
    <property type="match status" value="1"/>
</dbReference>
<dbReference type="Pfam" id="PF00014">
    <property type="entry name" value="Kunitz_BPTI"/>
    <property type="match status" value="2"/>
</dbReference>
<dbReference type="SUPFAM" id="SSF49299">
    <property type="entry name" value="PKD domain"/>
    <property type="match status" value="1"/>
</dbReference>
<dbReference type="SMART" id="SM00765">
    <property type="entry name" value="MANEC"/>
    <property type="match status" value="1"/>
</dbReference>
<feature type="disulfide bond" evidence="8">
    <location>
        <begin position="317"/>
        <end position="335"/>
    </location>
</feature>
<dbReference type="InterPro" id="IPR013980">
    <property type="entry name" value="MANSC_dom"/>
</dbReference>
<dbReference type="PROSITE" id="PS50279">
    <property type="entry name" value="BPTI_KUNITZ_2"/>
    <property type="match status" value="2"/>
</dbReference>
<keyword evidence="7" id="KW-0325">Glycoprotein</keyword>
<evidence type="ECO:0000313" key="14">
    <source>
        <dbReference type="Proteomes" id="UP000694548"/>
    </source>
</evidence>
<dbReference type="InterPro" id="IPR022409">
    <property type="entry name" value="PKD/Chitinase_dom"/>
</dbReference>
<dbReference type="Ensembl" id="ENSNFUT00015050828.1">
    <property type="protein sequence ID" value="ENSNFUP00015048716.1"/>
    <property type="gene ID" value="ENSNFUG00015022954.1"/>
</dbReference>
<evidence type="ECO:0000313" key="13">
    <source>
        <dbReference type="Ensembl" id="ENSNFUP00015048716.1"/>
    </source>
</evidence>
<dbReference type="Gene3D" id="4.10.400.10">
    <property type="entry name" value="Low-density Lipoprotein Receptor"/>
    <property type="match status" value="1"/>
</dbReference>
<gene>
    <name evidence="13" type="primary">spint1a</name>
</gene>
<dbReference type="PROSITE" id="PS50986">
    <property type="entry name" value="MANSC"/>
    <property type="match status" value="1"/>
</dbReference>
<dbReference type="Proteomes" id="UP000694548">
    <property type="component" value="Chromosome sgr16"/>
</dbReference>
<evidence type="ECO:0000256" key="6">
    <source>
        <dbReference type="ARBA" id="ARBA00023157"/>
    </source>
</evidence>
<evidence type="ECO:0000259" key="12">
    <source>
        <dbReference type="PROSITE" id="PS50986"/>
    </source>
</evidence>
<feature type="domain" description="BPTI/Kunitz inhibitor" evidence="11">
    <location>
        <begin position="366"/>
        <end position="416"/>
    </location>
</feature>
<dbReference type="GO" id="GO:0005886">
    <property type="term" value="C:plasma membrane"/>
    <property type="evidence" value="ECO:0007669"/>
    <property type="project" value="TreeGrafter"/>
</dbReference>
<keyword evidence="5 9" id="KW-0472">Membrane</keyword>
<dbReference type="InterPro" id="IPR002223">
    <property type="entry name" value="Kunitz_BPTI"/>
</dbReference>
<dbReference type="GO" id="GO:0030199">
    <property type="term" value="P:collagen fibril organization"/>
    <property type="evidence" value="ECO:0007669"/>
    <property type="project" value="Ensembl"/>
</dbReference>
<evidence type="ECO:0000256" key="7">
    <source>
        <dbReference type="ARBA" id="ARBA00023180"/>
    </source>
</evidence>
<dbReference type="CDD" id="cd22624">
    <property type="entry name" value="Kunitz_HAI1_2-like"/>
    <property type="match status" value="1"/>
</dbReference>
<protein>
    <submittedName>
        <fullName evidence="13">Serine peptidase inhibitor, Kunitz type 1 a</fullName>
    </submittedName>
</protein>
<keyword evidence="2 9" id="KW-0812">Transmembrane</keyword>
<evidence type="ECO:0000256" key="9">
    <source>
        <dbReference type="SAM" id="Phobius"/>
    </source>
</evidence>
<dbReference type="InterPro" id="IPR023415">
    <property type="entry name" value="LDLR_class-A_CS"/>
</dbReference>
<feature type="disulfide bond" evidence="8">
    <location>
        <begin position="310"/>
        <end position="322"/>
    </location>
</feature>
<evidence type="ECO:0000256" key="10">
    <source>
        <dbReference type="SAM" id="SignalP"/>
    </source>
</evidence>
<dbReference type="SMART" id="SM00089">
    <property type="entry name" value="PKD"/>
    <property type="match status" value="1"/>
</dbReference>
<dbReference type="PANTHER" id="PTHR46750:SF1">
    <property type="entry name" value="KUNITZ-TYPE PROTEASE INHIBITOR 1"/>
    <property type="match status" value="1"/>
</dbReference>
<evidence type="ECO:0000256" key="8">
    <source>
        <dbReference type="PROSITE-ProRule" id="PRU00124"/>
    </source>
</evidence>
<feature type="domain" description="MANSC" evidence="12">
    <location>
        <begin position="36"/>
        <end position="117"/>
    </location>
</feature>
<dbReference type="Gene3D" id="4.10.410.10">
    <property type="entry name" value="Pancreatic trypsin inhibitor Kunitz domain"/>
    <property type="match status" value="2"/>
</dbReference>
<dbReference type="PANTHER" id="PTHR46750">
    <property type="entry name" value="KUNITZ-TYPE PROTEASE INHIBITOR 1"/>
    <property type="match status" value="1"/>
</dbReference>
<evidence type="ECO:0000256" key="4">
    <source>
        <dbReference type="ARBA" id="ARBA00022989"/>
    </source>
</evidence>
<dbReference type="GO" id="GO:0002009">
    <property type="term" value="P:morphogenesis of an epithelium"/>
    <property type="evidence" value="ECO:0007669"/>
    <property type="project" value="Ensembl"/>
</dbReference>
<feature type="signal peptide" evidence="10">
    <location>
        <begin position="1"/>
        <end position="23"/>
    </location>
</feature>
<dbReference type="SUPFAM" id="SSF57424">
    <property type="entry name" value="LDL receptor-like module"/>
    <property type="match status" value="1"/>
</dbReference>
<dbReference type="Pfam" id="PF07502">
    <property type="entry name" value="MANEC"/>
    <property type="match status" value="1"/>
</dbReference>
<evidence type="ECO:0000256" key="2">
    <source>
        <dbReference type="ARBA" id="ARBA00022692"/>
    </source>
</evidence>
<feature type="chain" id="PRO_5034149329" evidence="10">
    <location>
        <begin position="24"/>
        <end position="505"/>
    </location>
</feature>
<dbReference type="InterPro" id="IPR011106">
    <property type="entry name" value="MANSC_N"/>
</dbReference>
<evidence type="ECO:0000256" key="3">
    <source>
        <dbReference type="ARBA" id="ARBA00022729"/>
    </source>
</evidence>
<dbReference type="FunFam" id="2.60.40.10:FF:000061">
    <property type="entry name" value="Dyslexia-associated protein KIAA0319 homolog"/>
    <property type="match status" value="1"/>
</dbReference>